<name>A0ACC3BNH1_PYRYE</name>
<gene>
    <name evidence="1" type="ORF">I4F81_002053</name>
</gene>
<evidence type="ECO:0000313" key="2">
    <source>
        <dbReference type="Proteomes" id="UP000798662"/>
    </source>
</evidence>
<reference evidence="1" key="1">
    <citation type="submission" date="2019-11" db="EMBL/GenBank/DDBJ databases">
        <title>Nori genome reveals adaptations in red seaweeds to the harsh intertidal environment.</title>
        <authorList>
            <person name="Wang D."/>
            <person name="Mao Y."/>
        </authorList>
    </citation>
    <scope>NUCLEOTIDE SEQUENCE</scope>
    <source>
        <tissue evidence="1">Gametophyte</tissue>
    </source>
</reference>
<dbReference type="Proteomes" id="UP000798662">
    <property type="component" value="Chromosome 1"/>
</dbReference>
<evidence type="ECO:0000313" key="1">
    <source>
        <dbReference type="EMBL" id="KAK1859457.1"/>
    </source>
</evidence>
<sequence>MGFLNEDYSVLLLMASVVFIVPTVMCMRWHPGWWVVSVGTVSFVLNLMLAADGIVEAFGIEGTGKKTGVAAAIYAVGVQDEHPFEIGASLCEGKSFICSPRFAVAVALLWVSLLAQIIIDCMEEETHKKLQLVLQTGRIAGFIGYLIILVGAFRSYRPNDNAEKEPDNMFGRLTWSTTTTGPYLGYAATSWVQNRTRRAQEGDAREQPSDRGDAAEKGHAGVDGAPAAAAPSTTAGVP</sequence>
<accession>A0ACC3BNH1</accession>
<dbReference type="EMBL" id="CM020618">
    <property type="protein sequence ID" value="KAK1859457.1"/>
    <property type="molecule type" value="Genomic_DNA"/>
</dbReference>
<protein>
    <submittedName>
        <fullName evidence="1">Uncharacterized protein</fullName>
    </submittedName>
</protein>
<comment type="caution">
    <text evidence="1">The sequence shown here is derived from an EMBL/GenBank/DDBJ whole genome shotgun (WGS) entry which is preliminary data.</text>
</comment>
<organism evidence="1 2">
    <name type="scientific">Pyropia yezoensis</name>
    <name type="common">Susabi-nori</name>
    <name type="synonym">Porphyra yezoensis</name>
    <dbReference type="NCBI Taxonomy" id="2788"/>
    <lineage>
        <taxon>Eukaryota</taxon>
        <taxon>Rhodophyta</taxon>
        <taxon>Bangiophyceae</taxon>
        <taxon>Bangiales</taxon>
        <taxon>Bangiaceae</taxon>
        <taxon>Pyropia</taxon>
    </lineage>
</organism>
<keyword evidence="2" id="KW-1185">Reference proteome</keyword>
<proteinExistence type="predicted"/>